<feature type="transmembrane region" description="Helical" evidence="1">
    <location>
        <begin position="178"/>
        <end position="200"/>
    </location>
</feature>
<comment type="caution">
    <text evidence="2">The sequence shown here is derived from an EMBL/GenBank/DDBJ whole genome shotgun (WGS) entry which is preliminary data.</text>
</comment>
<feature type="transmembrane region" description="Helical" evidence="1">
    <location>
        <begin position="84"/>
        <end position="111"/>
    </location>
</feature>
<dbReference type="Proteomes" id="UP000054564">
    <property type="component" value="Unassembled WGS sequence"/>
</dbReference>
<sequence length="554" mass="63803">MQKVRDRCSNADQVTRKKWKEAVQCARHASTSLHRICYRYSMPWGTAQFPALSQHPLCHMDSSRSFDDLHHFHDLINPKPSSGVFWGLLAFAIFKAFTILICLGVIIIPFFQGRIVSKRHLWLTRCTYIGSSKIPYIVPNRSMVVALFELVASILFVTHICLDYLVTDHPQVTVNKIVFWNTIGGLPSWLSIWLTGWSLLYMCQGPQHGSSKPNRRFPPPWAYNLAWISGWFLAFVWVAFNCNNISATTGQVDLEMRNLTQIMIREHGLPVNSPEHRKLALENKAELQHFSDYLARNRALSLRWVASWIALGIVLVLFYIFILKLLVQKIREVLRQCEAEQFTFLNEKCDEALQAEKQLIVEKSLAPLHALRQELRLLRLFSFSIMTVLLAEVFVRACQYWTITQDHSSEFFIKFSLVSVMIPSVFMSPVLLLQCWKGFTSHAPIRVSQVGSDNQQRDVRQSMEMGSMIKPGWSTLADNAGNTSQNSTNFQLPAFYQKLFWWYDNPDADERDCLHIETYYPPVRAQLSTASLASEDQVEVKSMKLSRIPDAHHK</sequence>
<feature type="transmembrane region" description="Helical" evidence="1">
    <location>
        <begin position="377"/>
        <end position="395"/>
    </location>
</feature>
<dbReference type="EMBL" id="AJIL01000071">
    <property type="protein sequence ID" value="KNE97209.1"/>
    <property type="molecule type" value="Genomic_DNA"/>
</dbReference>
<keyword evidence="3" id="KW-1185">Reference proteome</keyword>
<evidence type="ECO:0000313" key="3">
    <source>
        <dbReference type="Proteomes" id="UP000054564"/>
    </source>
</evidence>
<gene>
    <name evidence="2" type="ORF">PSTG_09471</name>
</gene>
<keyword evidence="1" id="KW-1133">Transmembrane helix</keyword>
<feature type="transmembrane region" description="Helical" evidence="1">
    <location>
        <begin position="143"/>
        <end position="166"/>
    </location>
</feature>
<feature type="transmembrane region" description="Helical" evidence="1">
    <location>
        <begin position="221"/>
        <end position="240"/>
    </location>
</feature>
<protein>
    <submittedName>
        <fullName evidence="2">Uncharacterized protein</fullName>
    </submittedName>
</protein>
<evidence type="ECO:0000313" key="2">
    <source>
        <dbReference type="EMBL" id="KNE97209.1"/>
    </source>
</evidence>
<reference evidence="3" key="1">
    <citation type="submission" date="2014-03" db="EMBL/GenBank/DDBJ databases">
        <title>The Genome Sequence of Puccinia striiformis f. sp. tritici PST-78.</title>
        <authorList>
            <consortium name="The Broad Institute Genome Sequencing Platform"/>
            <person name="Cuomo C."/>
            <person name="Hulbert S."/>
            <person name="Chen X."/>
            <person name="Walker B."/>
            <person name="Young S.K."/>
            <person name="Zeng Q."/>
            <person name="Gargeya S."/>
            <person name="Fitzgerald M."/>
            <person name="Haas B."/>
            <person name="Abouelleil A."/>
            <person name="Alvarado L."/>
            <person name="Arachchi H.M."/>
            <person name="Berlin A.M."/>
            <person name="Chapman S.B."/>
            <person name="Goldberg J."/>
            <person name="Griggs A."/>
            <person name="Gujja S."/>
            <person name="Hansen M."/>
            <person name="Howarth C."/>
            <person name="Imamovic A."/>
            <person name="Larimer J."/>
            <person name="McCowan C."/>
            <person name="Montmayeur A."/>
            <person name="Murphy C."/>
            <person name="Neiman D."/>
            <person name="Pearson M."/>
            <person name="Priest M."/>
            <person name="Roberts A."/>
            <person name="Saif S."/>
            <person name="Shea T."/>
            <person name="Sisk P."/>
            <person name="Sykes S."/>
            <person name="Wortman J."/>
            <person name="Nusbaum C."/>
            <person name="Birren B."/>
        </authorList>
    </citation>
    <scope>NUCLEOTIDE SEQUENCE [LARGE SCALE GENOMIC DNA]</scope>
    <source>
        <strain evidence="3">race PST-78</strain>
    </source>
</reference>
<evidence type="ECO:0000256" key="1">
    <source>
        <dbReference type="SAM" id="Phobius"/>
    </source>
</evidence>
<keyword evidence="1" id="KW-0472">Membrane</keyword>
<proteinExistence type="predicted"/>
<feature type="transmembrane region" description="Helical" evidence="1">
    <location>
        <begin position="305"/>
        <end position="327"/>
    </location>
</feature>
<keyword evidence="1" id="KW-0812">Transmembrane</keyword>
<name>A0A0L0VDZ2_9BASI</name>
<dbReference type="AlphaFoldDB" id="A0A0L0VDZ2"/>
<dbReference type="OrthoDB" id="2496582at2759"/>
<accession>A0A0L0VDZ2</accession>
<organism evidence="2 3">
    <name type="scientific">Puccinia striiformis f. sp. tritici PST-78</name>
    <dbReference type="NCBI Taxonomy" id="1165861"/>
    <lineage>
        <taxon>Eukaryota</taxon>
        <taxon>Fungi</taxon>
        <taxon>Dikarya</taxon>
        <taxon>Basidiomycota</taxon>
        <taxon>Pucciniomycotina</taxon>
        <taxon>Pucciniomycetes</taxon>
        <taxon>Pucciniales</taxon>
        <taxon>Pucciniaceae</taxon>
        <taxon>Puccinia</taxon>
    </lineage>
</organism>
<feature type="transmembrane region" description="Helical" evidence="1">
    <location>
        <begin position="415"/>
        <end position="436"/>
    </location>
</feature>